<protein>
    <recommendedName>
        <fullName evidence="4">Protein kinase domain-containing protein</fullName>
    </recommendedName>
</protein>
<evidence type="ECO:0008006" key="4">
    <source>
        <dbReference type="Google" id="ProtNLM"/>
    </source>
</evidence>
<dbReference type="InParanoid" id="A0A1B7NBM4"/>
<dbReference type="SUPFAM" id="SSF56112">
    <property type="entry name" value="Protein kinase-like (PK-like)"/>
    <property type="match status" value="1"/>
</dbReference>
<accession>A0A1B7NBM4</accession>
<sequence length="544" mass="61611">MPLNASMCPVSSSHSMLRSALTKSSKPPKKEYLHIVVQGPPTGPVATVIPFLKQRAAYLKKRTGTPLEWARPAQFATLQFYEEEYLCNRPRDAADPVPATLLELIFAQFMDDCREYQPTAEDSQFIRKLSEEMCKYYGGSDERMHVFSQLFQYLNIELTSDTIGSSKCGTDGHSLSTCGKFAVVVLVGNNEIGSGGGDPFAQAMLHYRTIREDSWAEIINLESIVPSFLIIVFDACIAITGSVFIEKIQCDVLAPVIPLFWHLRDIPMQETTVRTLGALKQAVKKLQDVYSKPIPRFRDENLISTLGCPYPRSYHDSTNVRHDFSYDGDDNQTLRDRLIFFGETNDAARKKLCIKFVRHYSREAHDFCAEKGHAPKLIAYNHLSAGWIMVVMDVLDIDNGVFSQRPGAYRQLAKMNVSACQPLEEPVRSLIRQLHEYGYVHGDLRDINFFTRDDKKHFMLLDFDWAGPIGSTRYLMHVNWQQVKCPEGARDWEVISKAHDLEMLSYMFPRKQDGREASTQGGSATKRCHISSTTSNGEELMDTG</sequence>
<evidence type="ECO:0000313" key="2">
    <source>
        <dbReference type="EMBL" id="OAX42194.1"/>
    </source>
</evidence>
<evidence type="ECO:0000313" key="3">
    <source>
        <dbReference type="Proteomes" id="UP000092154"/>
    </source>
</evidence>
<dbReference type="AlphaFoldDB" id="A0A1B7NBM4"/>
<dbReference type="OrthoDB" id="4062651at2759"/>
<dbReference type="STRING" id="1314800.A0A1B7NBM4"/>
<reference evidence="2 3" key="1">
    <citation type="submission" date="2016-06" db="EMBL/GenBank/DDBJ databases">
        <title>Comparative genomics of the ectomycorrhizal sister species Rhizopogon vinicolor and Rhizopogon vesiculosus (Basidiomycota: Boletales) reveals a divergence of the mating type B locus.</title>
        <authorList>
            <consortium name="DOE Joint Genome Institute"/>
            <person name="Mujic A.B."/>
            <person name="Kuo A."/>
            <person name="Tritt A."/>
            <person name="Lipzen A."/>
            <person name="Chen C."/>
            <person name="Johnson J."/>
            <person name="Sharma A."/>
            <person name="Barry K."/>
            <person name="Grigoriev I.V."/>
            <person name="Spatafora J.W."/>
        </authorList>
    </citation>
    <scope>NUCLEOTIDE SEQUENCE [LARGE SCALE GENOMIC DNA]</scope>
    <source>
        <strain evidence="2 3">AM-OR11-026</strain>
    </source>
</reference>
<dbReference type="InterPro" id="IPR011009">
    <property type="entry name" value="Kinase-like_dom_sf"/>
</dbReference>
<feature type="region of interest" description="Disordered" evidence="1">
    <location>
        <begin position="512"/>
        <end position="544"/>
    </location>
</feature>
<organism evidence="2 3">
    <name type="scientific">Rhizopogon vinicolor AM-OR11-026</name>
    <dbReference type="NCBI Taxonomy" id="1314800"/>
    <lineage>
        <taxon>Eukaryota</taxon>
        <taxon>Fungi</taxon>
        <taxon>Dikarya</taxon>
        <taxon>Basidiomycota</taxon>
        <taxon>Agaricomycotina</taxon>
        <taxon>Agaricomycetes</taxon>
        <taxon>Agaricomycetidae</taxon>
        <taxon>Boletales</taxon>
        <taxon>Suillineae</taxon>
        <taxon>Rhizopogonaceae</taxon>
        <taxon>Rhizopogon</taxon>
    </lineage>
</organism>
<keyword evidence="3" id="KW-1185">Reference proteome</keyword>
<dbReference type="EMBL" id="KV448162">
    <property type="protein sequence ID" value="OAX42194.1"/>
    <property type="molecule type" value="Genomic_DNA"/>
</dbReference>
<dbReference type="Proteomes" id="UP000092154">
    <property type="component" value="Unassembled WGS sequence"/>
</dbReference>
<name>A0A1B7NBM4_9AGAM</name>
<proteinExistence type="predicted"/>
<gene>
    <name evidence="2" type="ORF">K503DRAFT_797382</name>
</gene>
<evidence type="ECO:0000256" key="1">
    <source>
        <dbReference type="SAM" id="MobiDB-lite"/>
    </source>
</evidence>